<feature type="transmembrane region" description="Helical" evidence="7">
    <location>
        <begin position="283"/>
        <end position="303"/>
    </location>
</feature>
<dbReference type="EMBL" id="JAROKN010000015">
    <property type="protein sequence ID" value="MDF9277730.1"/>
    <property type="molecule type" value="Genomic_DNA"/>
</dbReference>
<dbReference type="Proteomes" id="UP001220456">
    <property type="component" value="Unassembled WGS sequence"/>
</dbReference>
<evidence type="ECO:0000313" key="10">
    <source>
        <dbReference type="EMBL" id="MDF9277730.1"/>
    </source>
</evidence>
<dbReference type="RefSeq" id="WP_277358252.1">
    <property type="nucleotide sequence ID" value="NZ_JAROKN010000015.1"/>
</dbReference>
<feature type="domain" description="ABC transmembrane type-1" evidence="9">
    <location>
        <begin position="90"/>
        <end position="304"/>
    </location>
</feature>
<name>A0ABT6CV08_9MICC</name>
<evidence type="ECO:0000256" key="8">
    <source>
        <dbReference type="SAM" id="MobiDB-lite"/>
    </source>
</evidence>
<evidence type="ECO:0000256" key="5">
    <source>
        <dbReference type="ARBA" id="ARBA00022989"/>
    </source>
</evidence>
<keyword evidence="6 7" id="KW-0472">Membrane</keyword>
<protein>
    <submittedName>
        <fullName evidence="10">Sugar ABC transporter permease</fullName>
    </submittedName>
</protein>
<dbReference type="InterPro" id="IPR000515">
    <property type="entry name" value="MetI-like"/>
</dbReference>
<feature type="region of interest" description="Disordered" evidence="8">
    <location>
        <begin position="1"/>
        <end position="23"/>
    </location>
</feature>
<dbReference type="Pfam" id="PF00528">
    <property type="entry name" value="BPD_transp_1"/>
    <property type="match status" value="1"/>
</dbReference>
<evidence type="ECO:0000313" key="11">
    <source>
        <dbReference type="Proteomes" id="UP001220456"/>
    </source>
</evidence>
<evidence type="ECO:0000259" key="9">
    <source>
        <dbReference type="PROSITE" id="PS50928"/>
    </source>
</evidence>
<dbReference type="InterPro" id="IPR035906">
    <property type="entry name" value="MetI-like_sf"/>
</dbReference>
<dbReference type="SUPFAM" id="SSF161098">
    <property type="entry name" value="MetI-like"/>
    <property type="match status" value="1"/>
</dbReference>
<accession>A0ABT6CV08</accession>
<proteinExistence type="inferred from homology"/>
<gene>
    <name evidence="10" type="ORF">P4U43_08005</name>
</gene>
<keyword evidence="3" id="KW-1003">Cell membrane</keyword>
<evidence type="ECO:0000256" key="7">
    <source>
        <dbReference type="RuleBase" id="RU363032"/>
    </source>
</evidence>
<keyword evidence="5 7" id="KW-1133">Transmembrane helix</keyword>
<feature type="transmembrane region" description="Helical" evidence="7">
    <location>
        <begin position="94"/>
        <end position="115"/>
    </location>
</feature>
<evidence type="ECO:0000256" key="2">
    <source>
        <dbReference type="ARBA" id="ARBA00022448"/>
    </source>
</evidence>
<comment type="subcellular location">
    <subcellularLocation>
        <location evidence="1 7">Cell membrane</location>
        <topology evidence="1 7">Multi-pass membrane protein</topology>
    </subcellularLocation>
</comment>
<feature type="transmembrane region" description="Helical" evidence="7">
    <location>
        <begin position="127"/>
        <end position="149"/>
    </location>
</feature>
<keyword evidence="4 7" id="KW-0812">Transmembrane</keyword>
<evidence type="ECO:0000256" key="6">
    <source>
        <dbReference type="ARBA" id="ARBA00023136"/>
    </source>
</evidence>
<sequence>MSSTQIRSTPSERPATRPWGRLSGGRRREALTGYAFIGPSVVGFLLFILGPLVAALALSFTKYNILRPPEFVGIDNYVRMFTDSRLLQSYGNTFIYVGAAVILINTIALAAAVLINQNMPQWLNTIFRSAYFFPYLVALVYVSIIWQALFQKDTGVINYYLTSSGLPEIDWLNSPEVSKLSVIIVDTWRNIGFAMLIYVAALQEVPKEMTEAAEVDGAGPWRRFKSITFPMISQATFFNVTTTTIGAFQIFESIIVLTRGGPGDSSRSVVMYLTEKAFNDFDMGYASAIATSLFMLILLVTLIQFRVRKSWVHYE</sequence>
<keyword evidence="2 7" id="KW-0813">Transport</keyword>
<evidence type="ECO:0000256" key="4">
    <source>
        <dbReference type="ARBA" id="ARBA00022692"/>
    </source>
</evidence>
<dbReference type="PROSITE" id="PS50928">
    <property type="entry name" value="ABC_TM1"/>
    <property type="match status" value="1"/>
</dbReference>
<dbReference type="InterPro" id="IPR051393">
    <property type="entry name" value="ABC_transporter_permease"/>
</dbReference>
<comment type="similarity">
    <text evidence="7">Belongs to the binding-protein-dependent transport system permease family.</text>
</comment>
<dbReference type="Gene3D" id="1.10.3720.10">
    <property type="entry name" value="MetI-like"/>
    <property type="match status" value="1"/>
</dbReference>
<feature type="transmembrane region" description="Helical" evidence="7">
    <location>
        <begin position="31"/>
        <end position="58"/>
    </location>
</feature>
<dbReference type="CDD" id="cd06261">
    <property type="entry name" value="TM_PBP2"/>
    <property type="match status" value="1"/>
</dbReference>
<keyword evidence="11" id="KW-1185">Reference proteome</keyword>
<evidence type="ECO:0000256" key="1">
    <source>
        <dbReference type="ARBA" id="ARBA00004651"/>
    </source>
</evidence>
<reference evidence="10 11" key="1">
    <citation type="journal article" date="2023" name="Int. J. Syst. Evol. Microbiol.">
        <title>Arthrobacter vasquezii sp. nov., isolated from a soil sample from Union Glacier, Antarctica.</title>
        <authorList>
            <person name="Valenzuela-Ibaceta F."/>
            <person name="Carrasco V."/>
            <person name="Lagos-Moraga S."/>
            <person name="Dietz-Vargas C."/>
            <person name="Navarro C.A."/>
            <person name="Perez-Donoso J.M."/>
        </authorList>
    </citation>
    <scope>NUCLEOTIDE SEQUENCE [LARGE SCALE GENOMIC DNA]</scope>
    <source>
        <strain evidence="10 11">EH-1B-1</strain>
    </source>
</reference>
<organism evidence="10 11">
    <name type="scientific">Arthrobacter vasquezii</name>
    <dbReference type="NCBI Taxonomy" id="2977629"/>
    <lineage>
        <taxon>Bacteria</taxon>
        <taxon>Bacillati</taxon>
        <taxon>Actinomycetota</taxon>
        <taxon>Actinomycetes</taxon>
        <taxon>Micrococcales</taxon>
        <taxon>Micrococcaceae</taxon>
        <taxon>Arthrobacter</taxon>
    </lineage>
</organism>
<dbReference type="PANTHER" id="PTHR30193:SF37">
    <property type="entry name" value="INNER MEMBRANE ABC TRANSPORTER PERMEASE PROTEIN YCJO"/>
    <property type="match status" value="1"/>
</dbReference>
<dbReference type="PANTHER" id="PTHR30193">
    <property type="entry name" value="ABC TRANSPORTER PERMEASE PROTEIN"/>
    <property type="match status" value="1"/>
</dbReference>
<comment type="caution">
    <text evidence="10">The sequence shown here is derived from an EMBL/GenBank/DDBJ whole genome shotgun (WGS) entry which is preliminary data.</text>
</comment>
<feature type="compositionally biased region" description="Polar residues" evidence="8">
    <location>
        <begin position="1"/>
        <end position="11"/>
    </location>
</feature>
<evidence type="ECO:0000256" key="3">
    <source>
        <dbReference type="ARBA" id="ARBA00022475"/>
    </source>
</evidence>